<dbReference type="InterPro" id="IPR000182">
    <property type="entry name" value="GNAT_dom"/>
</dbReference>
<dbReference type="PROSITE" id="PS51186">
    <property type="entry name" value="GNAT"/>
    <property type="match status" value="1"/>
</dbReference>
<keyword evidence="2" id="KW-0808">Transferase</keyword>
<dbReference type="GO" id="GO:0016747">
    <property type="term" value="F:acyltransferase activity, transferring groups other than amino-acyl groups"/>
    <property type="evidence" value="ECO:0007669"/>
    <property type="project" value="InterPro"/>
</dbReference>
<sequence length="169" mass="18167">MSMDHQPGNVEQQPAVTASLQVGDKDEALEERLDDELTAFNAQATGAGTPTPLSVRVTDDAGELVGGLTAWIWGGCCAVDMLWVRADQRHAGWGSRLLTAAEEEAARRGCTEAIVSSFTFQAPDFYRGHGYRETGRTEGIPGGHQDVHLHKLLAPAEGQPPPRAPRPAR</sequence>
<organism evidence="2">
    <name type="scientific">Streptomyces sp. R21</name>
    <dbReference type="NCBI Taxonomy" id="3238627"/>
    <lineage>
        <taxon>Bacteria</taxon>
        <taxon>Bacillati</taxon>
        <taxon>Actinomycetota</taxon>
        <taxon>Actinomycetes</taxon>
        <taxon>Kitasatosporales</taxon>
        <taxon>Streptomycetaceae</taxon>
        <taxon>Streptomyces</taxon>
    </lineage>
</organism>
<dbReference type="CDD" id="cd04301">
    <property type="entry name" value="NAT_SF"/>
    <property type="match status" value="1"/>
</dbReference>
<dbReference type="SUPFAM" id="SSF55729">
    <property type="entry name" value="Acyl-CoA N-acyltransferases (Nat)"/>
    <property type="match status" value="1"/>
</dbReference>
<evidence type="ECO:0000259" key="1">
    <source>
        <dbReference type="PROSITE" id="PS51186"/>
    </source>
</evidence>
<name>A0AB39PGJ8_9ACTN</name>
<dbReference type="EMBL" id="CP163435">
    <property type="protein sequence ID" value="XDQ29261.1"/>
    <property type="molecule type" value="Genomic_DNA"/>
</dbReference>
<dbReference type="EC" id="2.3.-.-" evidence="2"/>
<keyword evidence="2" id="KW-0012">Acyltransferase</keyword>
<protein>
    <submittedName>
        <fullName evidence="2">GNAT family N-acetyltransferase</fullName>
        <ecNumber evidence="2">2.3.-.-</ecNumber>
    </submittedName>
</protein>
<dbReference type="Pfam" id="PF00583">
    <property type="entry name" value="Acetyltransf_1"/>
    <property type="match status" value="1"/>
</dbReference>
<dbReference type="AlphaFoldDB" id="A0AB39PGJ8"/>
<accession>A0AB39PGJ8</accession>
<dbReference type="Gene3D" id="3.40.630.30">
    <property type="match status" value="1"/>
</dbReference>
<dbReference type="RefSeq" id="WP_369238091.1">
    <property type="nucleotide sequence ID" value="NZ_CP163435.1"/>
</dbReference>
<dbReference type="InterPro" id="IPR016181">
    <property type="entry name" value="Acyl_CoA_acyltransferase"/>
</dbReference>
<gene>
    <name evidence="2" type="ORF">AB5J56_33220</name>
</gene>
<proteinExistence type="predicted"/>
<feature type="domain" description="N-acetyltransferase" evidence="1">
    <location>
        <begin position="15"/>
        <end position="154"/>
    </location>
</feature>
<evidence type="ECO:0000313" key="2">
    <source>
        <dbReference type="EMBL" id="XDQ29261.1"/>
    </source>
</evidence>
<reference evidence="2" key="1">
    <citation type="submission" date="2024-07" db="EMBL/GenBank/DDBJ databases">
        <authorList>
            <person name="Yu S.T."/>
        </authorList>
    </citation>
    <scope>NUCLEOTIDE SEQUENCE</scope>
    <source>
        <strain evidence="2">R21</strain>
    </source>
</reference>